<dbReference type="RefSeq" id="WP_052884805.1">
    <property type="nucleotide sequence ID" value="NZ_CP009961.1"/>
</dbReference>
<organism evidence="1 2">
    <name type="scientific">Infirmifilum uzonense</name>
    <dbReference type="NCBI Taxonomy" id="1550241"/>
    <lineage>
        <taxon>Archaea</taxon>
        <taxon>Thermoproteota</taxon>
        <taxon>Thermoprotei</taxon>
        <taxon>Thermofilales</taxon>
        <taxon>Thermofilaceae</taxon>
        <taxon>Infirmifilum</taxon>
    </lineage>
</organism>
<dbReference type="OrthoDB" id="31077at2157"/>
<keyword evidence="2" id="KW-1185">Reference proteome</keyword>
<evidence type="ECO:0000313" key="1">
    <source>
        <dbReference type="EMBL" id="AKG39236.1"/>
    </source>
</evidence>
<dbReference type="EMBL" id="CP009961">
    <property type="protein sequence ID" value="AKG39236.1"/>
    <property type="molecule type" value="Genomic_DNA"/>
</dbReference>
<dbReference type="KEGG" id="thf:MA03_08370"/>
<dbReference type="GeneID" id="25402239"/>
<protein>
    <submittedName>
        <fullName evidence="1">Uncharacterized protein</fullName>
    </submittedName>
</protein>
<proteinExistence type="predicted"/>
<dbReference type="STRING" id="1550241.MA03_08370"/>
<gene>
    <name evidence="1" type="ORF">MA03_08370</name>
</gene>
<accession>A0A0F7CLD8</accession>
<dbReference type="AlphaFoldDB" id="A0A0F7CLD8"/>
<dbReference type="HOGENOM" id="CLU_2327400_0_0_2"/>
<sequence>MENLPNWPLMEEEILIVEDEKNVYFNFPYSLYKKGIEKEISRLPVTVTISEDSLGGKRALVVMEKHLGAEVKAWLSVKLPSLNKKYFITELEII</sequence>
<name>A0A0F7CLD8_9CREN</name>
<evidence type="ECO:0000313" key="2">
    <source>
        <dbReference type="Proteomes" id="UP000067434"/>
    </source>
</evidence>
<dbReference type="Proteomes" id="UP000067434">
    <property type="component" value="Chromosome"/>
</dbReference>
<reference evidence="1 2" key="1">
    <citation type="journal article" date="2015" name="Stand. Genomic Sci.">
        <title>Complete genome sequence of and proposal of Thermofilum uzonense sp. nov. a novel hyperthermophilic crenarchaeon and emended description of the genus Thermofilum.</title>
        <authorList>
            <person name="Toshchakov S.V."/>
            <person name="Korzhenkov A.A."/>
            <person name="Samarov N.I."/>
            <person name="Mazunin I.O."/>
            <person name="Mozhey O.I."/>
            <person name="Shmyr I.S."/>
            <person name="Derbikova K.S."/>
            <person name="Taranov E.A."/>
            <person name="Dominova I.N."/>
            <person name="Bonch-Osmolovskaya E.A."/>
            <person name="Patrushev M.V."/>
            <person name="Podosokorskaya O.A."/>
            <person name="Kublanov I.V."/>
        </authorList>
    </citation>
    <scope>NUCLEOTIDE SEQUENCE [LARGE SCALE GENOMIC DNA]</scope>
    <source>
        <strain evidence="1 2">1807-2</strain>
    </source>
</reference>
<dbReference type="PATRIC" id="fig|1550241.5.peg.1735"/>